<evidence type="ECO:0000256" key="8">
    <source>
        <dbReference type="ARBA" id="ARBA00023180"/>
    </source>
</evidence>
<evidence type="ECO:0000256" key="4">
    <source>
        <dbReference type="ARBA" id="ARBA00022989"/>
    </source>
</evidence>
<reference evidence="12" key="2">
    <citation type="submission" date="2023-05" db="EMBL/GenBank/DDBJ databases">
        <authorList>
            <consortium name="Lawrence Berkeley National Laboratory"/>
            <person name="Steindorff A."/>
            <person name="Hensen N."/>
            <person name="Bonometti L."/>
            <person name="Westerberg I."/>
            <person name="Brannstrom I.O."/>
            <person name="Guillou S."/>
            <person name="Cros-Aarteil S."/>
            <person name="Calhoun S."/>
            <person name="Haridas S."/>
            <person name="Kuo A."/>
            <person name="Mondo S."/>
            <person name="Pangilinan J."/>
            <person name="Riley R."/>
            <person name="Labutti K."/>
            <person name="Andreopoulos B."/>
            <person name="Lipzen A."/>
            <person name="Chen C."/>
            <person name="Yanf M."/>
            <person name="Daum C."/>
            <person name="Ng V."/>
            <person name="Clum A."/>
            <person name="Ohm R."/>
            <person name="Martin F."/>
            <person name="Silar P."/>
            <person name="Natvig D."/>
            <person name="Lalanne C."/>
            <person name="Gautier V."/>
            <person name="Ament-Velasquez S.L."/>
            <person name="Kruys A."/>
            <person name="Hutchinson M.I."/>
            <person name="Powell A.J."/>
            <person name="Barry K."/>
            <person name="Miller A.N."/>
            <person name="Grigoriev I.V."/>
            <person name="Debuchy R."/>
            <person name="Gladieux P."/>
            <person name="Thoren M.H."/>
            <person name="Johannesson H."/>
        </authorList>
    </citation>
    <scope>NUCLEOTIDE SEQUENCE</scope>
    <source>
        <strain evidence="12">PSN243</strain>
    </source>
</reference>
<evidence type="ECO:0000256" key="5">
    <source>
        <dbReference type="ARBA" id="ARBA00023002"/>
    </source>
</evidence>
<organism evidence="12 13">
    <name type="scientific">Podospora aff. communis PSN243</name>
    <dbReference type="NCBI Taxonomy" id="3040156"/>
    <lineage>
        <taxon>Eukaryota</taxon>
        <taxon>Fungi</taxon>
        <taxon>Dikarya</taxon>
        <taxon>Ascomycota</taxon>
        <taxon>Pezizomycotina</taxon>
        <taxon>Sordariomycetes</taxon>
        <taxon>Sordariomycetidae</taxon>
        <taxon>Sordariales</taxon>
        <taxon>Podosporaceae</taxon>
        <taxon>Podospora</taxon>
    </lineage>
</organism>
<evidence type="ECO:0000256" key="10">
    <source>
        <dbReference type="SAM" id="MobiDB-lite"/>
    </source>
</evidence>
<evidence type="ECO:0000256" key="2">
    <source>
        <dbReference type="ARBA" id="ARBA00004685"/>
    </source>
</evidence>
<feature type="compositionally biased region" description="Basic and acidic residues" evidence="10">
    <location>
        <begin position="1"/>
        <end position="14"/>
    </location>
</feature>
<dbReference type="PANTHER" id="PTHR33365">
    <property type="entry name" value="YALI0B05434P"/>
    <property type="match status" value="1"/>
</dbReference>
<dbReference type="GO" id="GO:0016491">
    <property type="term" value="F:oxidoreductase activity"/>
    <property type="evidence" value="ECO:0007669"/>
    <property type="project" value="UniProtKB-KW"/>
</dbReference>
<proteinExistence type="inferred from homology"/>
<comment type="pathway">
    <text evidence="2">Mycotoxin biosynthesis.</text>
</comment>
<keyword evidence="6" id="KW-0843">Virulence</keyword>
<evidence type="ECO:0000256" key="3">
    <source>
        <dbReference type="ARBA" id="ARBA00022692"/>
    </source>
</evidence>
<comment type="similarity">
    <text evidence="9">Belongs to the ustYa family.</text>
</comment>
<evidence type="ECO:0000256" key="6">
    <source>
        <dbReference type="ARBA" id="ARBA00023026"/>
    </source>
</evidence>
<keyword evidence="3 11" id="KW-0812">Transmembrane</keyword>
<keyword evidence="13" id="KW-1185">Reference proteome</keyword>
<reference evidence="12" key="1">
    <citation type="journal article" date="2023" name="Mol. Phylogenet. Evol.">
        <title>Genome-scale phylogeny and comparative genomics of the fungal order Sordariales.</title>
        <authorList>
            <person name="Hensen N."/>
            <person name="Bonometti L."/>
            <person name="Westerberg I."/>
            <person name="Brannstrom I.O."/>
            <person name="Guillou S."/>
            <person name="Cros-Aarteil S."/>
            <person name="Calhoun S."/>
            <person name="Haridas S."/>
            <person name="Kuo A."/>
            <person name="Mondo S."/>
            <person name="Pangilinan J."/>
            <person name="Riley R."/>
            <person name="LaButti K."/>
            <person name="Andreopoulos B."/>
            <person name="Lipzen A."/>
            <person name="Chen C."/>
            <person name="Yan M."/>
            <person name="Daum C."/>
            <person name="Ng V."/>
            <person name="Clum A."/>
            <person name="Steindorff A."/>
            <person name="Ohm R.A."/>
            <person name="Martin F."/>
            <person name="Silar P."/>
            <person name="Natvig D.O."/>
            <person name="Lalanne C."/>
            <person name="Gautier V."/>
            <person name="Ament-Velasquez S.L."/>
            <person name="Kruys A."/>
            <person name="Hutchinson M.I."/>
            <person name="Powell A.J."/>
            <person name="Barry K."/>
            <person name="Miller A.N."/>
            <person name="Grigoriev I.V."/>
            <person name="Debuchy R."/>
            <person name="Gladieux P."/>
            <person name="Hiltunen Thoren M."/>
            <person name="Johannesson H."/>
        </authorList>
    </citation>
    <scope>NUCLEOTIDE SEQUENCE</scope>
    <source>
        <strain evidence="12">PSN243</strain>
    </source>
</reference>
<evidence type="ECO:0000256" key="11">
    <source>
        <dbReference type="SAM" id="Phobius"/>
    </source>
</evidence>
<gene>
    <name evidence="12" type="ORF">QBC34DRAFT_61099</name>
</gene>
<evidence type="ECO:0000256" key="1">
    <source>
        <dbReference type="ARBA" id="ARBA00004167"/>
    </source>
</evidence>
<evidence type="ECO:0008006" key="14">
    <source>
        <dbReference type="Google" id="ProtNLM"/>
    </source>
</evidence>
<dbReference type="Proteomes" id="UP001321760">
    <property type="component" value="Unassembled WGS sequence"/>
</dbReference>
<evidence type="ECO:0000256" key="9">
    <source>
        <dbReference type="ARBA" id="ARBA00035112"/>
    </source>
</evidence>
<feature type="transmembrane region" description="Helical" evidence="11">
    <location>
        <begin position="38"/>
        <end position="56"/>
    </location>
</feature>
<accession>A0AAV9GU89</accession>
<dbReference type="Pfam" id="PF11807">
    <property type="entry name" value="UstYa"/>
    <property type="match status" value="1"/>
</dbReference>
<evidence type="ECO:0000313" key="12">
    <source>
        <dbReference type="EMBL" id="KAK4450982.1"/>
    </source>
</evidence>
<comment type="caution">
    <text evidence="12">The sequence shown here is derived from an EMBL/GenBank/DDBJ whole genome shotgun (WGS) entry which is preliminary data.</text>
</comment>
<protein>
    <recommendedName>
        <fullName evidence="14">Oxidase ustYa</fullName>
    </recommendedName>
</protein>
<evidence type="ECO:0000256" key="7">
    <source>
        <dbReference type="ARBA" id="ARBA00023136"/>
    </source>
</evidence>
<dbReference type="AlphaFoldDB" id="A0AAV9GU89"/>
<dbReference type="EMBL" id="MU865930">
    <property type="protein sequence ID" value="KAK4450982.1"/>
    <property type="molecule type" value="Genomic_DNA"/>
</dbReference>
<comment type="subcellular location">
    <subcellularLocation>
        <location evidence="1">Membrane</location>
        <topology evidence="1">Single-pass membrane protein</topology>
    </subcellularLocation>
</comment>
<keyword evidence="4 11" id="KW-1133">Transmembrane helix</keyword>
<name>A0AAV9GU89_9PEZI</name>
<sequence>MNPTTKEMDGEEHQAFLPPTHGGHPLSRPKQWRSPMQVLRVIVECVMALTIIGLLFRPPAALCREGRSTPVPHIPLKTYIFKPDKHYVDEDMFASNETTLKTLHNWIPLSAKARGYVQVPDRERYDLGEPYITAINRHEQGPAYMMGVFHQLHCLSYLIEHFQLGYQGEKLEKEVAHHSAHCFDYVRQALMCAADTNLEGKTETGPGWGSKHECKDYDAVLKWANEHGAMAFRNELMPGWTIL</sequence>
<dbReference type="PANTHER" id="PTHR33365:SF11">
    <property type="entry name" value="TAT PATHWAY SIGNAL SEQUENCE"/>
    <property type="match status" value="1"/>
</dbReference>
<dbReference type="InterPro" id="IPR021765">
    <property type="entry name" value="UstYa-like"/>
</dbReference>
<feature type="region of interest" description="Disordered" evidence="10">
    <location>
        <begin position="1"/>
        <end position="30"/>
    </location>
</feature>
<keyword evidence="7 11" id="KW-0472">Membrane</keyword>
<dbReference type="GO" id="GO:0043386">
    <property type="term" value="P:mycotoxin biosynthetic process"/>
    <property type="evidence" value="ECO:0007669"/>
    <property type="project" value="InterPro"/>
</dbReference>
<evidence type="ECO:0000313" key="13">
    <source>
        <dbReference type="Proteomes" id="UP001321760"/>
    </source>
</evidence>
<dbReference type="GO" id="GO:0016020">
    <property type="term" value="C:membrane"/>
    <property type="evidence" value="ECO:0007669"/>
    <property type="project" value="UniProtKB-SubCell"/>
</dbReference>
<keyword evidence="8" id="KW-0325">Glycoprotein</keyword>
<keyword evidence="5" id="KW-0560">Oxidoreductase</keyword>